<accession>A0A517XZ97</accession>
<name>A0A517XZ97_9BACT</name>
<dbReference type="KEGG" id="uli:ETAA1_48200"/>
<evidence type="ECO:0000256" key="2">
    <source>
        <dbReference type="SAM" id="SignalP"/>
    </source>
</evidence>
<protein>
    <submittedName>
        <fullName evidence="3">Uncharacterized protein</fullName>
    </submittedName>
</protein>
<keyword evidence="4" id="KW-1185">Reference proteome</keyword>
<evidence type="ECO:0000256" key="1">
    <source>
        <dbReference type="SAM" id="MobiDB-lite"/>
    </source>
</evidence>
<reference evidence="3 4" key="1">
    <citation type="submission" date="2019-02" db="EMBL/GenBank/DDBJ databases">
        <title>Deep-cultivation of Planctomycetes and their phenomic and genomic characterization uncovers novel biology.</title>
        <authorList>
            <person name="Wiegand S."/>
            <person name="Jogler M."/>
            <person name="Boedeker C."/>
            <person name="Pinto D."/>
            <person name="Vollmers J."/>
            <person name="Rivas-Marin E."/>
            <person name="Kohn T."/>
            <person name="Peeters S.H."/>
            <person name="Heuer A."/>
            <person name="Rast P."/>
            <person name="Oberbeckmann S."/>
            <person name="Bunk B."/>
            <person name="Jeske O."/>
            <person name="Meyerdierks A."/>
            <person name="Storesund J.E."/>
            <person name="Kallscheuer N."/>
            <person name="Luecker S."/>
            <person name="Lage O.M."/>
            <person name="Pohl T."/>
            <person name="Merkel B.J."/>
            <person name="Hornburger P."/>
            <person name="Mueller R.-W."/>
            <person name="Bruemmer F."/>
            <person name="Labrenz M."/>
            <person name="Spormann A.M."/>
            <person name="Op den Camp H."/>
            <person name="Overmann J."/>
            <person name="Amann R."/>
            <person name="Jetten M.S.M."/>
            <person name="Mascher T."/>
            <person name="Medema M.H."/>
            <person name="Devos D.P."/>
            <person name="Kaster A.-K."/>
            <person name="Ovreas L."/>
            <person name="Rohde M."/>
            <person name="Galperin M.Y."/>
            <person name="Jogler C."/>
        </authorList>
    </citation>
    <scope>NUCLEOTIDE SEQUENCE [LARGE SCALE GENOMIC DNA]</scope>
    <source>
        <strain evidence="3 4">ETA_A1</strain>
    </source>
</reference>
<dbReference type="RefSeq" id="WP_145242893.1">
    <property type="nucleotide sequence ID" value="NZ_CP036273.1"/>
</dbReference>
<evidence type="ECO:0000313" key="3">
    <source>
        <dbReference type="EMBL" id="QDU22832.1"/>
    </source>
</evidence>
<feature type="chain" id="PRO_5021916175" evidence="2">
    <location>
        <begin position="17"/>
        <end position="128"/>
    </location>
</feature>
<feature type="signal peptide" evidence="2">
    <location>
        <begin position="1"/>
        <end position="16"/>
    </location>
</feature>
<dbReference type="AlphaFoldDB" id="A0A517XZ97"/>
<organism evidence="3 4">
    <name type="scientific">Urbifossiella limnaea</name>
    <dbReference type="NCBI Taxonomy" id="2528023"/>
    <lineage>
        <taxon>Bacteria</taxon>
        <taxon>Pseudomonadati</taxon>
        <taxon>Planctomycetota</taxon>
        <taxon>Planctomycetia</taxon>
        <taxon>Gemmatales</taxon>
        <taxon>Gemmataceae</taxon>
        <taxon>Urbifossiella</taxon>
    </lineage>
</organism>
<feature type="region of interest" description="Disordered" evidence="1">
    <location>
        <begin position="96"/>
        <end position="128"/>
    </location>
</feature>
<dbReference type="Proteomes" id="UP000319576">
    <property type="component" value="Chromosome"/>
</dbReference>
<keyword evidence="2" id="KW-0732">Signal</keyword>
<feature type="compositionally biased region" description="Low complexity" evidence="1">
    <location>
        <begin position="116"/>
        <end position="128"/>
    </location>
</feature>
<gene>
    <name evidence="3" type="ORF">ETAA1_48200</name>
</gene>
<proteinExistence type="predicted"/>
<feature type="compositionally biased region" description="Pro residues" evidence="1">
    <location>
        <begin position="99"/>
        <end position="115"/>
    </location>
</feature>
<sequence length="128" mass="13304" precursor="true">MQYATGLLLLTAPAVAAQPPATPAPAVRVVVPATGTLVVPTTPTPLPPLRGPFRVRAATVMTHVVTDMTVQMFEAIPRAVAESVKRGDFRVEFGLSVTPPAPPAPDAAPPAPNPPVRGLLRRLAAPRP</sequence>
<dbReference type="EMBL" id="CP036273">
    <property type="protein sequence ID" value="QDU22832.1"/>
    <property type="molecule type" value="Genomic_DNA"/>
</dbReference>
<evidence type="ECO:0000313" key="4">
    <source>
        <dbReference type="Proteomes" id="UP000319576"/>
    </source>
</evidence>